<proteinExistence type="predicted"/>
<comment type="subcellular location">
    <subcellularLocation>
        <location evidence="1">Nucleus</location>
    </subcellularLocation>
</comment>
<dbReference type="Gene3D" id="3.80.10.10">
    <property type="entry name" value="Ribonuclease Inhibitor"/>
    <property type="match status" value="3"/>
</dbReference>
<dbReference type="SUPFAM" id="SSF52047">
    <property type="entry name" value="RNI-like"/>
    <property type="match status" value="2"/>
</dbReference>
<keyword evidence="5" id="KW-0539">Nucleus</keyword>
<accession>A0AAD8P193</accession>
<dbReference type="SMART" id="SM00367">
    <property type="entry name" value="LRR_CC"/>
    <property type="match status" value="14"/>
</dbReference>
<dbReference type="InterPro" id="IPR032675">
    <property type="entry name" value="LRR_dom_sf"/>
</dbReference>
<sequence length="636" mass="68385">MQKLVSYSGEGEFSLGKSMFQSPIKSGIFSSLGHHTEVYSLPCKRSRVTAPFVFNEEVYKKQKTTIEVLPDECLFEIFRRLDGNQERSSCASVSKRWLMLLSTIRKDEVSRTLEQKVIANNLENINGHLSRSLEGKKATDIRLAAIAVGTASRGGLGKLSIRGSNVARGVTDFGLKAIARGCSSLTGLSLWNLSSISDEGLIEIANECHQLERLDLCKITGISNKSLVAIANNCPNLTELSIEACSNISDEGLQAIGQRCRNLKSVSLKNCLEIGDQGIASLLASASYSLTKLKLHTLNVSDMAMAVIGHYGIAVTDLALTDLCKVTEKGFWVMGHGQGLQKLRSLTVASCFGLTDIGVEAVGKGCPNLKQLSLYKCALLSDNGLYLFAKSAVSLESLLLDECHRVTQCGIFSMFINRDTKLKSLALKSCLGYKDMTTRISLSRCNTLKALSVHNCPGFGNSSLMLFGKLCPELQHVELTGLHGITDNGFTPLIECCEAGLVKVNISGCVNLTDNVVCEMSKVHGGTLEVLNLNGCRSVTDASMAAIASNCLLLNELDVSECEITDIGIAALARAVHLNLNVLSISGCRLVSDMSLPLLLKIGGSLVGLNIQHCHGISSSAVGLLVDRLWNCDILS</sequence>
<dbReference type="FunFam" id="3.80.10.10:FF:000451">
    <property type="entry name" value="EIN3-binding F-box protein 1"/>
    <property type="match status" value="1"/>
</dbReference>
<keyword evidence="8" id="KW-1185">Reference proteome</keyword>
<dbReference type="PROSITE" id="PS50181">
    <property type="entry name" value="FBOX"/>
    <property type="match status" value="1"/>
</dbReference>
<gene>
    <name evidence="7" type="ORF">QVD17_11832</name>
</gene>
<comment type="pathway">
    <text evidence="2">Protein modification; protein ubiquitination.</text>
</comment>
<name>A0AAD8P193_TARER</name>
<dbReference type="InterPro" id="IPR057207">
    <property type="entry name" value="FBXL15_LRR"/>
</dbReference>
<dbReference type="GO" id="GO:0031146">
    <property type="term" value="P:SCF-dependent proteasomal ubiquitin-dependent protein catabolic process"/>
    <property type="evidence" value="ECO:0007669"/>
    <property type="project" value="TreeGrafter"/>
</dbReference>
<dbReference type="Proteomes" id="UP001229421">
    <property type="component" value="Unassembled WGS sequence"/>
</dbReference>
<dbReference type="Pfam" id="PF12937">
    <property type="entry name" value="F-box-like"/>
    <property type="match status" value="1"/>
</dbReference>
<dbReference type="InterPro" id="IPR006553">
    <property type="entry name" value="Leu-rich_rpt_Cys-con_subtyp"/>
</dbReference>
<dbReference type="EMBL" id="JAUHHV010000003">
    <property type="protein sequence ID" value="KAK1429618.1"/>
    <property type="molecule type" value="Genomic_DNA"/>
</dbReference>
<dbReference type="GO" id="GO:0005634">
    <property type="term" value="C:nucleus"/>
    <property type="evidence" value="ECO:0007669"/>
    <property type="project" value="UniProtKB-SubCell"/>
</dbReference>
<dbReference type="PANTHER" id="PTHR13318">
    <property type="entry name" value="PARTNER OF PAIRED, ISOFORM B-RELATED"/>
    <property type="match status" value="1"/>
</dbReference>
<dbReference type="GO" id="GO:0009873">
    <property type="term" value="P:ethylene-activated signaling pathway"/>
    <property type="evidence" value="ECO:0007669"/>
    <property type="project" value="UniProtKB-KW"/>
</dbReference>
<reference evidence="7" key="1">
    <citation type="journal article" date="2023" name="bioRxiv">
        <title>Improved chromosome-level genome assembly for marigold (Tagetes erecta).</title>
        <authorList>
            <person name="Jiang F."/>
            <person name="Yuan L."/>
            <person name="Wang S."/>
            <person name="Wang H."/>
            <person name="Xu D."/>
            <person name="Wang A."/>
            <person name="Fan W."/>
        </authorList>
    </citation>
    <scope>NUCLEOTIDE SEQUENCE</scope>
    <source>
        <strain evidence="7">WSJ</strain>
        <tissue evidence="7">Leaf</tissue>
    </source>
</reference>
<comment type="caution">
    <text evidence="7">The sequence shown here is derived from an EMBL/GenBank/DDBJ whole genome shotgun (WGS) entry which is preliminary data.</text>
</comment>
<dbReference type="InterPro" id="IPR036047">
    <property type="entry name" value="F-box-like_dom_sf"/>
</dbReference>
<evidence type="ECO:0000256" key="5">
    <source>
        <dbReference type="ARBA" id="ARBA00023242"/>
    </source>
</evidence>
<keyword evidence="4" id="KW-0833">Ubl conjugation pathway</keyword>
<dbReference type="GO" id="GO:0010105">
    <property type="term" value="P:negative regulation of ethylene-activated signaling pathway"/>
    <property type="evidence" value="ECO:0007669"/>
    <property type="project" value="UniProtKB-ARBA"/>
</dbReference>
<dbReference type="FunFam" id="3.80.10.10:FF:000595">
    <property type="entry name" value="EIN3-binding F-box protein 1"/>
    <property type="match status" value="1"/>
</dbReference>
<evidence type="ECO:0000313" key="7">
    <source>
        <dbReference type="EMBL" id="KAK1429618.1"/>
    </source>
</evidence>
<evidence type="ECO:0000259" key="6">
    <source>
        <dbReference type="PROSITE" id="PS50181"/>
    </source>
</evidence>
<dbReference type="AlphaFoldDB" id="A0AAD8P193"/>
<evidence type="ECO:0000313" key="8">
    <source>
        <dbReference type="Proteomes" id="UP001229421"/>
    </source>
</evidence>
<dbReference type="InterPro" id="IPR001810">
    <property type="entry name" value="F-box_dom"/>
</dbReference>
<dbReference type="Pfam" id="PF25372">
    <property type="entry name" value="DUF7885"/>
    <property type="match status" value="2"/>
</dbReference>
<organism evidence="7 8">
    <name type="scientific">Tagetes erecta</name>
    <name type="common">African marigold</name>
    <dbReference type="NCBI Taxonomy" id="13708"/>
    <lineage>
        <taxon>Eukaryota</taxon>
        <taxon>Viridiplantae</taxon>
        <taxon>Streptophyta</taxon>
        <taxon>Embryophyta</taxon>
        <taxon>Tracheophyta</taxon>
        <taxon>Spermatophyta</taxon>
        <taxon>Magnoliopsida</taxon>
        <taxon>eudicotyledons</taxon>
        <taxon>Gunneridae</taxon>
        <taxon>Pentapetalae</taxon>
        <taxon>asterids</taxon>
        <taxon>campanulids</taxon>
        <taxon>Asterales</taxon>
        <taxon>Asteraceae</taxon>
        <taxon>Asteroideae</taxon>
        <taxon>Heliantheae alliance</taxon>
        <taxon>Tageteae</taxon>
        <taxon>Tagetes</taxon>
    </lineage>
</organism>
<dbReference type="Gene3D" id="1.20.1280.50">
    <property type="match status" value="1"/>
</dbReference>
<dbReference type="FunFam" id="3.80.10.10:FF:000473">
    <property type="entry name" value="EIN3-binding F-box protein 1"/>
    <property type="match status" value="1"/>
</dbReference>
<protein>
    <recommendedName>
        <fullName evidence="6">F-box domain-containing protein</fullName>
    </recommendedName>
</protein>
<evidence type="ECO:0000256" key="3">
    <source>
        <dbReference type="ARBA" id="ARBA00022745"/>
    </source>
</evidence>
<dbReference type="CDD" id="cd22159">
    <property type="entry name" value="F-box_AtTIR1-like"/>
    <property type="match status" value="1"/>
</dbReference>
<evidence type="ECO:0000256" key="2">
    <source>
        <dbReference type="ARBA" id="ARBA00004906"/>
    </source>
</evidence>
<dbReference type="SUPFAM" id="SSF81383">
    <property type="entry name" value="F-box domain"/>
    <property type="match status" value="1"/>
</dbReference>
<keyword evidence="3" id="KW-0936">Ethylene signaling pathway</keyword>
<evidence type="ECO:0000256" key="4">
    <source>
        <dbReference type="ARBA" id="ARBA00022786"/>
    </source>
</evidence>
<dbReference type="SMART" id="SM00256">
    <property type="entry name" value="FBOX"/>
    <property type="match status" value="1"/>
</dbReference>
<feature type="domain" description="F-box" evidence="6">
    <location>
        <begin position="63"/>
        <end position="113"/>
    </location>
</feature>
<dbReference type="GO" id="GO:0019005">
    <property type="term" value="C:SCF ubiquitin ligase complex"/>
    <property type="evidence" value="ECO:0007669"/>
    <property type="project" value="TreeGrafter"/>
</dbReference>
<evidence type="ECO:0000256" key="1">
    <source>
        <dbReference type="ARBA" id="ARBA00004123"/>
    </source>
</evidence>